<proteinExistence type="predicted"/>
<dbReference type="GO" id="GO:0000981">
    <property type="term" value="F:DNA-binding transcription factor activity, RNA polymerase II-specific"/>
    <property type="evidence" value="ECO:0007669"/>
    <property type="project" value="TreeGrafter"/>
</dbReference>
<dbReference type="Gene3D" id="4.10.280.10">
    <property type="entry name" value="Helix-loop-helix DNA-binding domain"/>
    <property type="match status" value="1"/>
</dbReference>
<keyword evidence="6" id="KW-0539">Nucleus</keyword>
<evidence type="ECO:0000256" key="5">
    <source>
        <dbReference type="ARBA" id="ARBA00023163"/>
    </source>
</evidence>
<organism evidence="10 11">
    <name type="scientific">Albula goreensis</name>
    <dbReference type="NCBI Taxonomy" id="1534307"/>
    <lineage>
        <taxon>Eukaryota</taxon>
        <taxon>Metazoa</taxon>
        <taxon>Chordata</taxon>
        <taxon>Craniata</taxon>
        <taxon>Vertebrata</taxon>
        <taxon>Euteleostomi</taxon>
        <taxon>Actinopterygii</taxon>
        <taxon>Neopterygii</taxon>
        <taxon>Teleostei</taxon>
        <taxon>Albuliformes</taxon>
        <taxon>Albulidae</taxon>
        <taxon>Albula</taxon>
    </lineage>
</organism>
<dbReference type="InterPro" id="IPR052207">
    <property type="entry name" value="Max-like/E-box_TFs"/>
</dbReference>
<dbReference type="InterPro" id="IPR036638">
    <property type="entry name" value="HLH_DNA-bd_sf"/>
</dbReference>
<feature type="compositionally biased region" description="Low complexity" evidence="8">
    <location>
        <begin position="635"/>
        <end position="646"/>
    </location>
</feature>
<evidence type="ECO:0000256" key="2">
    <source>
        <dbReference type="ARBA" id="ARBA00022553"/>
    </source>
</evidence>
<feature type="domain" description="BHLH" evidence="9">
    <location>
        <begin position="655"/>
        <end position="710"/>
    </location>
</feature>
<keyword evidence="5" id="KW-0804">Transcription</keyword>
<feature type="coiled-coil region" evidence="7">
    <location>
        <begin position="707"/>
        <end position="741"/>
    </location>
</feature>
<keyword evidence="7" id="KW-0175">Coiled coil</keyword>
<dbReference type="CDD" id="cd19688">
    <property type="entry name" value="bHLHzip_MLXIP"/>
    <property type="match status" value="1"/>
</dbReference>
<dbReference type="GO" id="GO:0000978">
    <property type="term" value="F:RNA polymerase II cis-regulatory region sequence-specific DNA binding"/>
    <property type="evidence" value="ECO:0007669"/>
    <property type="project" value="TreeGrafter"/>
</dbReference>
<reference evidence="10" key="1">
    <citation type="submission" date="2021-01" db="EMBL/GenBank/DDBJ databases">
        <authorList>
            <person name="Zahm M."/>
            <person name="Roques C."/>
            <person name="Cabau C."/>
            <person name="Klopp C."/>
            <person name="Donnadieu C."/>
            <person name="Jouanno E."/>
            <person name="Lampietro C."/>
            <person name="Louis A."/>
            <person name="Herpin A."/>
            <person name="Echchiki A."/>
            <person name="Berthelot C."/>
            <person name="Parey E."/>
            <person name="Roest-Crollius H."/>
            <person name="Braasch I."/>
            <person name="Postlethwait J."/>
            <person name="Bobe J."/>
            <person name="Montfort J."/>
            <person name="Bouchez O."/>
            <person name="Begum T."/>
            <person name="Mejri S."/>
            <person name="Adams A."/>
            <person name="Chen W.-J."/>
            <person name="Guiguen Y."/>
        </authorList>
    </citation>
    <scope>NUCLEOTIDE SEQUENCE</scope>
    <source>
        <tissue evidence="10">Blood</tissue>
    </source>
</reference>
<evidence type="ECO:0000256" key="6">
    <source>
        <dbReference type="ARBA" id="ARBA00023242"/>
    </source>
</evidence>
<dbReference type="PANTHER" id="PTHR15741">
    <property type="entry name" value="BASIC HELIX-LOOP-HELIX ZIP TRANSCRIPTION FACTOR"/>
    <property type="match status" value="1"/>
</dbReference>
<feature type="region of interest" description="Disordered" evidence="8">
    <location>
        <begin position="13"/>
        <end position="39"/>
    </location>
</feature>
<keyword evidence="2" id="KW-0597">Phosphoprotein</keyword>
<dbReference type="SUPFAM" id="SSF47459">
    <property type="entry name" value="HLH, helix-loop-helix DNA-binding domain"/>
    <property type="match status" value="1"/>
</dbReference>
<dbReference type="Pfam" id="PF00010">
    <property type="entry name" value="HLH"/>
    <property type="match status" value="1"/>
</dbReference>
<dbReference type="PANTHER" id="PTHR15741:SF40">
    <property type="entry name" value="MLX-INTERACTING PROTEIN"/>
    <property type="match status" value="1"/>
</dbReference>
<accession>A0A8T3DXS8</accession>
<comment type="caution">
    <text evidence="10">The sequence shown here is derived from an EMBL/GenBank/DDBJ whole genome shotgun (WGS) entry which is preliminary data.</text>
</comment>
<feature type="compositionally biased region" description="Polar residues" evidence="8">
    <location>
        <begin position="647"/>
        <end position="656"/>
    </location>
</feature>
<evidence type="ECO:0000313" key="10">
    <source>
        <dbReference type="EMBL" id="KAI1901170.1"/>
    </source>
</evidence>
<comment type="subcellular location">
    <subcellularLocation>
        <location evidence="1">Nucleus</location>
    </subcellularLocation>
</comment>
<evidence type="ECO:0000256" key="4">
    <source>
        <dbReference type="ARBA" id="ARBA00023125"/>
    </source>
</evidence>
<evidence type="ECO:0000313" key="11">
    <source>
        <dbReference type="Proteomes" id="UP000829720"/>
    </source>
</evidence>
<evidence type="ECO:0000259" key="9">
    <source>
        <dbReference type="PROSITE" id="PS50888"/>
    </source>
</evidence>
<feature type="region of interest" description="Disordered" evidence="8">
    <location>
        <begin position="588"/>
        <end position="657"/>
    </location>
</feature>
<dbReference type="Proteomes" id="UP000829720">
    <property type="component" value="Unassembled WGS sequence"/>
</dbReference>
<dbReference type="InterPro" id="IPR011598">
    <property type="entry name" value="bHLH_dom"/>
</dbReference>
<keyword evidence="4" id="KW-0238">DNA-binding</keyword>
<sequence>MATTRELRQYRRAAMNVKKEEDDDSDNEEANLGLKKSDGHEQIHSGHFMVSFPHIEHPPKKGYDFDTVNKQTCQTYHFGKTSTSHLSIDASLTKLFECMTLAYSGKLVSPKWKNFKGLKLLWRDKIRLNNAIWRAWYMQYVEKRENPVCHFVTPLDGTISSEDHRPAEAITTEGKYWKRRIEIVIREYHKWRTYFKKRLQKHKDEDLSSLLKGAEEQFSLFGEVFPDTLRVSLCQDEEVASGRRSQRRSRDSPIPMEMDNLFDMDVLMSEFSDTLFSTLASHQPVAWPNPREIAHAGNADMIQPGLIPLQPNLDFMDTFEPLQACASPSTASSIAASASSTSQPQATLLLPLSAEPPSVSLDHRLIGSPDPVPAPLVPAVANHSSGNSAVPAYAPQHYAPQFAAGGMVTMNGPPISTSPATLPPIQAPPPPTVPTPTMPLPLLGQVSTATLPPSVITHTASSTIPPSEAATTFSQSSGFTLSRVPCKTAAPPPLVPHPPTPAPTPSFAMPKPIQPSGSAKKSRPVQRIVPANAIPSQHLILAAPFPGHSSAVIVAPSALKGDTVVPQAGVVIASPIVRAPGFHILPQTQKSQQQIVPKEETASSSNCSKQAPSTSTVRDGYCSGQGSPCGVEQVPSPQSPHSSCSSLAKNESNQSRRVNHISAEQKRRFNINIGFKTLCGLVPTLKSQSNLKPISNAATLQKTVEYIGKLQQERLSMQEEAKRLREEIEELNTSINSCQEQLPATGVPITRHRFDHMRDTFDEYVKNRTLQNWKFWIFSIIIRPLFESFNGAVSTTSTEELCQSTLRWLECHCSLPVLRPMVLSTLRQLSTSTSILTDPSLLPEEATRAVSSVPKRAAEC</sequence>
<protein>
    <recommendedName>
        <fullName evidence="9">BHLH domain-containing protein</fullName>
    </recommendedName>
</protein>
<dbReference type="OrthoDB" id="6022628at2759"/>
<keyword evidence="11" id="KW-1185">Reference proteome</keyword>
<dbReference type="GO" id="GO:0046983">
    <property type="term" value="F:protein dimerization activity"/>
    <property type="evidence" value="ECO:0007669"/>
    <property type="project" value="InterPro"/>
</dbReference>
<feature type="compositionally biased region" description="Polar residues" evidence="8">
    <location>
        <begin position="602"/>
        <end position="617"/>
    </location>
</feature>
<dbReference type="GO" id="GO:0005634">
    <property type="term" value="C:nucleus"/>
    <property type="evidence" value="ECO:0007669"/>
    <property type="project" value="UniProtKB-SubCell"/>
</dbReference>
<gene>
    <name evidence="10" type="ORF">AGOR_G00057430</name>
</gene>
<dbReference type="SMART" id="SM00353">
    <property type="entry name" value="HLH"/>
    <property type="match status" value="1"/>
</dbReference>
<evidence type="ECO:0000256" key="7">
    <source>
        <dbReference type="SAM" id="Coils"/>
    </source>
</evidence>
<dbReference type="EMBL" id="JAERUA010000004">
    <property type="protein sequence ID" value="KAI1901170.1"/>
    <property type="molecule type" value="Genomic_DNA"/>
</dbReference>
<keyword evidence="3" id="KW-0805">Transcription regulation</keyword>
<dbReference type="AlphaFoldDB" id="A0A8T3DXS8"/>
<evidence type="ECO:0000256" key="8">
    <source>
        <dbReference type="SAM" id="MobiDB-lite"/>
    </source>
</evidence>
<name>A0A8T3DXS8_9TELE</name>
<evidence type="ECO:0000256" key="1">
    <source>
        <dbReference type="ARBA" id="ARBA00004123"/>
    </source>
</evidence>
<dbReference type="PROSITE" id="PS50888">
    <property type="entry name" value="BHLH"/>
    <property type="match status" value="1"/>
</dbReference>
<dbReference type="FunFam" id="4.10.280.10:FF:000028">
    <property type="entry name" value="MLX interacting protein like"/>
    <property type="match status" value="1"/>
</dbReference>
<evidence type="ECO:0000256" key="3">
    <source>
        <dbReference type="ARBA" id="ARBA00023015"/>
    </source>
</evidence>